<evidence type="ECO:0008006" key="4">
    <source>
        <dbReference type="Google" id="ProtNLM"/>
    </source>
</evidence>
<accession>A0ABP1RH63</accession>
<protein>
    <recommendedName>
        <fullName evidence="4">Odorant receptor</fullName>
    </recommendedName>
</protein>
<proteinExistence type="predicted"/>
<reference evidence="2 3" key="1">
    <citation type="submission" date="2024-08" db="EMBL/GenBank/DDBJ databases">
        <authorList>
            <person name="Cucini C."/>
            <person name="Frati F."/>
        </authorList>
    </citation>
    <scope>NUCLEOTIDE SEQUENCE [LARGE SCALE GENOMIC DNA]</scope>
</reference>
<dbReference type="EMBL" id="CAXLJM020000074">
    <property type="protein sequence ID" value="CAL8128199.1"/>
    <property type="molecule type" value="Genomic_DNA"/>
</dbReference>
<keyword evidence="1" id="KW-0472">Membrane</keyword>
<dbReference type="Proteomes" id="UP001642540">
    <property type="component" value="Unassembled WGS sequence"/>
</dbReference>
<feature type="transmembrane region" description="Helical" evidence="1">
    <location>
        <begin position="52"/>
        <end position="75"/>
    </location>
</feature>
<comment type="caution">
    <text evidence="2">The sequence shown here is derived from an EMBL/GenBank/DDBJ whole genome shotgun (WGS) entry which is preliminary data.</text>
</comment>
<evidence type="ECO:0000256" key="1">
    <source>
        <dbReference type="SAM" id="Phobius"/>
    </source>
</evidence>
<evidence type="ECO:0000313" key="2">
    <source>
        <dbReference type="EMBL" id="CAL8128199.1"/>
    </source>
</evidence>
<keyword evidence="3" id="KW-1185">Reference proteome</keyword>
<feature type="transmembrane region" description="Helical" evidence="1">
    <location>
        <begin position="109"/>
        <end position="129"/>
    </location>
</feature>
<name>A0ABP1RH63_9HEXA</name>
<evidence type="ECO:0000313" key="3">
    <source>
        <dbReference type="Proteomes" id="UP001642540"/>
    </source>
</evidence>
<feature type="transmembrane region" description="Helical" evidence="1">
    <location>
        <begin position="201"/>
        <end position="230"/>
    </location>
</feature>
<organism evidence="2 3">
    <name type="scientific">Orchesella dallaii</name>
    <dbReference type="NCBI Taxonomy" id="48710"/>
    <lineage>
        <taxon>Eukaryota</taxon>
        <taxon>Metazoa</taxon>
        <taxon>Ecdysozoa</taxon>
        <taxon>Arthropoda</taxon>
        <taxon>Hexapoda</taxon>
        <taxon>Collembola</taxon>
        <taxon>Entomobryomorpha</taxon>
        <taxon>Entomobryoidea</taxon>
        <taxon>Orchesellidae</taxon>
        <taxon>Orchesellinae</taxon>
        <taxon>Orchesella</taxon>
    </lineage>
</organism>
<keyword evidence="1" id="KW-1133">Transmembrane helix</keyword>
<gene>
    <name evidence="2" type="ORF">ODALV1_LOCUS22131</name>
</gene>
<sequence>MGIMVYTIYLEEMVGLFNRVVVFFNFVQRVYLPKTFDPNKCVANKVIDFGTALMLVAFTVLILFTSSVMIIFPRLPFLIGSIIPEKYFILPVRLIVTPIQIYISVSVHITTLLLGISIYYYLCMITPIVTQELRMDQKKYKTLDRLRTPETLIKVYRSLQLLNISATYSCGPFIVPQQFIFSKFIVYCNYMLIVYSQQMSWATICLLGFWAFTFSLYWTTLLSFGGYLYVHCRRVLLSWKYHTWNCSSDTKLMSKFRRSCTPITLQFGTTFIIKSLTVLKFIRGLTVGTFRALMISGRR</sequence>
<keyword evidence="1" id="KW-0812">Transmembrane</keyword>